<geneLocation type="mitochondrion" evidence="9"/>
<dbReference type="EC" id="7.1.1.2" evidence="7"/>
<dbReference type="InterPro" id="IPR003918">
    <property type="entry name" value="NADH_UbQ_OxRdtase"/>
</dbReference>
<dbReference type="InterPro" id="IPR001750">
    <property type="entry name" value="ND/Mrp_TM"/>
</dbReference>
<dbReference type="InterPro" id="IPR010227">
    <property type="entry name" value="NADH_Q_OxRdtase_chainM/4"/>
</dbReference>
<comment type="catalytic activity">
    <reaction evidence="7">
        <text>a ubiquinone + NADH + 5 H(+)(in) = a ubiquinol + NAD(+) + 4 H(+)(out)</text>
        <dbReference type="Rhea" id="RHEA:29091"/>
        <dbReference type="Rhea" id="RHEA-COMP:9565"/>
        <dbReference type="Rhea" id="RHEA-COMP:9566"/>
        <dbReference type="ChEBI" id="CHEBI:15378"/>
        <dbReference type="ChEBI" id="CHEBI:16389"/>
        <dbReference type="ChEBI" id="CHEBI:17976"/>
        <dbReference type="ChEBI" id="CHEBI:57540"/>
        <dbReference type="ChEBI" id="CHEBI:57945"/>
        <dbReference type="EC" id="7.1.1.2"/>
    </reaction>
</comment>
<dbReference type="GO" id="GO:0008137">
    <property type="term" value="F:NADH dehydrogenase (ubiquinone) activity"/>
    <property type="evidence" value="ECO:0007669"/>
    <property type="project" value="UniProtKB-UniRule"/>
</dbReference>
<dbReference type="EMBL" id="MH282847">
    <property type="protein sequence ID" value="QCB16341.1"/>
    <property type="molecule type" value="Genomic_DNA"/>
</dbReference>
<keyword evidence="7" id="KW-0830">Ubiquinone</keyword>
<evidence type="ECO:0000313" key="9">
    <source>
        <dbReference type="EMBL" id="QCB16341.1"/>
    </source>
</evidence>
<dbReference type="GO" id="GO:0015990">
    <property type="term" value="P:electron transport coupled proton transport"/>
    <property type="evidence" value="ECO:0007669"/>
    <property type="project" value="TreeGrafter"/>
</dbReference>
<sequence>MITLLILLPILGSILLLPIQEDSNQMRQIALTTSLITFFISLFIWYQFDSNNTQFQFVSDFTHLNLYHLNFGIDGISIYFVLLTTFITPIAILSNYSNVKDLKFLLLSILILESLQICAFTSLDLLLFYVFFESVLPVLFIVIIIYGHGDDRFRSAFLFFLYTLAGSLPMLLSILLINSYIGSTDFQLISLYDISLDYQIIIWFGFFIAIAVKTPLYPFIIWLPKAHADSPLSGSIILAATILKLGTYGYLRVLINILPDASYYLSPLVQTIAVITIIYSSFSTIIQQDTKRLIAYSSIAHMGVVVLGLFSNSIIGIEGAILFGIAHGLISPGLFICVGGVIFDRTHTRNIISIRGLVNTMPLFTILFFMFTLANTGIPLSLNFLGEQMSLIGIFERSPIIASLGASGIVLSAIYSLFLYNRISYGSYYPLLSPLKDVTRREFFLLVSLLIPAVLLGIWPNILLDSLHPSVTTLLYNIN</sequence>
<dbReference type="PANTHER" id="PTHR43507:SF1">
    <property type="entry name" value="NADH-UBIQUINONE OXIDOREDUCTASE CHAIN 4"/>
    <property type="match status" value="1"/>
</dbReference>
<feature type="transmembrane region" description="Helical" evidence="7">
    <location>
        <begin position="159"/>
        <end position="181"/>
    </location>
</feature>
<dbReference type="GO" id="GO:0003954">
    <property type="term" value="F:NADH dehydrogenase activity"/>
    <property type="evidence" value="ECO:0007669"/>
    <property type="project" value="TreeGrafter"/>
</dbReference>
<evidence type="ECO:0000256" key="3">
    <source>
        <dbReference type="ARBA" id="ARBA00009025"/>
    </source>
</evidence>
<evidence type="ECO:0000256" key="4">
    <source>
        <dbReference type="ARBA" id="ARBA00022692"/>
    </source>
</evidence>
<evidence type="ECO:0000256" key="6">
    <source>
        <dbReference type="ARBA" id="ARBA00023136"/>
    </source>
</evidence>
<keyword evidence="7" id="KW-0813">Transport</keyword>
<comment type="similarity">
    <text evidence="3 7">Belongs to the complex I subunit 4 family.</text>
</comment>
<keyword evidence="7 9" id="KW-0496">Mitochondrion</keyword>
<reference evidence="9" key="1">
    <citation type="journal article" date="2019" name="BMC Genomics">
        <title>Mobile genetic elements explain size variation in the mitochondrial genomes of four closely-related Armillaria species.</title>
        <authorList>
            <person name="Kolesnikova A.I."/>
            <person name="Putintseva Y.A."/>
            <person name="Simonov E.P."/>
            <person name="Biriukov V.V."/>
            <person name="Oreshkova N.V."/>
            <person name="Pavlov I.N."/>
            <person name="Sharov V.V."/>
            <person name="Kuzmin D.A."/>
            <person name="Anderson J.B."/>
            <person name="Krutovsky K.V."/>
        </authorList>
    </citation>
    <scope>NUCLEOTIDE SEQUENCE</scope>
</reference>
<evidence type="ECO:0000259" key="8">
    <source>
        <dbReference type="Pfam" id="PF00361"/>
    </source>
</evidence>
<comment type="subcellular location">
    <subcellularLocation>
        <location evidence="2">Membrane</location>
        <topology evidence="2">Multi-pass membrane protein</topology>
    </subcellularLocation>
    <subcellularLocation>
        <location evidence="7">Mitochondrion membrane</location>
        <topology evidence="7">Multi-pass membrane protein</topology>
    </subcellularLocation>
</comment>
<feature type="transmembrane region" description="Helical" evidence="7">
    <location>
        <begin position="68"/>
        <end position="92"/>
    </location>
</feature>
<keyword evidence="7" id="KW-0679">Respiratory chain</keyword>
<feature type="transmembrane region" description="Helical" evidence="7">
    <location>
        <begin position="321"/>
        <end position="343"/>
    </location>
</feature>
<keyword evidence="7" id="KW-0249">Electron transport</keyword>
<evidence type="ECO:0000256" key="1">
    <source>
        <dbReference type="ARBA" id="ARBA00003257"/>
    </source>
</evidence>
<accession>A0A4D6FFB5</accession>
<dbReference type="PRINTS" id="PR01437">
    <property type="entry name" value="NUOXDRDTASE4"/>
</dbReference>
<name>A0A4D6FFB5_9AGAR</name>
<feature type="transmembrane region" description="Helical" evidence="7">
    <location>
        <begin position="363"/>
        <end position="380"/>
    </location>
</feature>
<dbReference type="RefSeq" id="YP_009631561.1">
    <property type="nucleotide sequence ID" value="NC_042229.1"/>
</dbReference>
<evidence type="ECO:0000256" key="7">
    <source>
        <dbReference type="RuleBase" id="RU003297"/>
    </source>
</evidence>
<dbReference type="PANTHER" id="PTHR43507">
    <property type="entry name" value="NADH-UBIQUINONE OXIDOREDUCTASE CHAIN 4"/>
    <property type="match status" value="1"/>
</dbReference>
<organism evidence="9">
    <name type="scientific">Armillaria sinapina</name>
    <dbReference type="NCBI Taxonomy" id="64372"/>
    <lineage>
        <taxon>Eukaryota</taxon>
        <taxon>Fungi</taxon>
        <taxon>Dikarya</taxon>
        <taxon>Basidiomycota</taxon>
        <taxon>Agaricomycotina</taxon>
        <taxon>Agaricomycetes</taxon>
        <taxon>Agaricomycetidae</taxon>
        <taxon>Agaricales</taxon>
        <taxon>Marasmiineae</taxon>
        <taxon>Physalacriaceae</taxon>
        <taxon>Armillaria</taxon>
    </lineage>
</organism>
<feature type="transmembrane region" description="Helical" evidence="7">
    <location>
        <begin position="128"/>
        <end position="147"/>
    </location>
</feature>
<protein>
    <recommendedName>
        <fullName evidence="7">NADH-ubiquinone oxidoreductase chain 4</fullName>
        <ecNumber evidence="7">7.1.1.2</ecNumber>
    </recommendedName>
</protein>
<feature type="transmembrane region" description="Helical" evidence="7">
    <location>
        <begin position="443"/>
        <end position="462"/>
    </location>
</feature>
<keyword evidence="4 7" id="KW-0812">Transmembrane</keyword>
<evidence type="ECO:0000256" key="5">
    <source>
        <dbReference type="ARBA" id="ARBA00022989"/>
    </source>
</evidence>
<feature type="transmembrane region" description="Helical" evidence="7">
    <location>
        <begin position="29"/>
        <end position="48"/>
    </location>
</feature>
<feature type="domain" description="NADH:quinone oxidoreductase/Mrp antiporter transmembrane" evidence="8">
    <location>
        <begin position="122"/>
        <end position="404"/>
    </location>
</feature>
<comment type="function">
    <text evidence="1">Core subunit of the mitochondrial membrane respiratory chain NADH dehydrogenase (Complex I) that is believed to belong to the minimal assembly required for catalysis. Complex I functions in the transfer of electrons from NADH to the respiratory chain. The immediate electron acceptor for the enzyme is believed to be ubiquinone.</text>
</comment>
<keyword evidence="5 7" id="KW-1133">Transmembrane helix</keyword>
<feature type="transmembrane region" description="Helical" evidence="7">
    <location>
        <begin position="201"/>
        <end position="223"/>
    </location>
</feature>
<dbReference type="GO" id="GO:0048039">
    <property type="term" value="F:ubiquinone binding"/>
    <property type="evidence" value="ECO:0007669"/>
    <property type="project" value="TreeGrafter"/>
</dbReference>
<feature type="transmembrane region" description="Helical" evidence="7">
    <location>
        <begin position="294"/>
        <end position="315"/>
    </location>
</feature>
<dbReference type="AlphaFoldDB" id="A0A4D6FFB5"/>
<dbReference type="NCBIfam" id="TIGR01972">
    <property type="entry name" value="NDH_I_M"/>
    <property type="match status" value="1"/>
</dbReference>
<feature type="transmembrane region" description="Helical" evidence="7">
    <location>
        <begin position="261"/>
        <end position="282"/>
    </location>
</feature>
<feature type="transmembrane region" description="Helical" evidence="7">
    <location>
        <begin position="400"/>
        <end position="423"/>
    </location>
</feature>
<dbReference type="GO" id="GO:0042773">
    <property type="term" value="P:ATP synthesis coupled electron transport"/>
    <property type="evidence" value="ECO:0007669"/>
    <property type="project" value="InterPro"/>
</dbReference>
<keyword evidence="7" id="KW-0520">NAD</keyword>
<feature type="transmembrane region" description="Helical" evidence="7">
    <location>
        <begin position="235"/>
        <end position="255"/>
    </location>
</feature>
<evidence type="ECO:0000256" key="2">
    <source>
        <dbReference type="ARBA" id="ARBA00004141"/>
    </source>
</evidence>
<keyword evidence="6 7" id="KW-0472">Membrane</keyword>
<proteinExistence type="inferred from homology"/>
<dbReference type="GeneID" id="40135513"/>
<gene>
    <name evidence="9" type="primary">nad4</name>
</gene>
<dbReference type="GO" id="GO:0031966">
    <property type="term" value="C:mitochondrial membrane"/>
    <property type="evidence" value="ECO:0007669"/>
    <property type="project" value="UniProtKB-SubCell"/>
</dbReference>
<dbReference type="Pfam" id="PF00361">
    <property type="entry name" value="Proton_antipo_M"/>
    <property type="match status" value="1"/>
</dbReference>
<comment type="function">
    <text evidence="7">Core subunit of the mitochondrial membrane respiratory chain NADH dehydrogenase (Complex I) which catalyzes electron transfer from NADH through the respiratory chain, using ubiquinone as an electron acceptor. Essential for the catalytic activity and assembly of complex I.</text>
</comment>